<proteinExistence type="inferred from homology"/>
<dbReference type="GO" id="GO:0003735">
    <property type="term" value="F:structural constituent of ribosome"/>
    <property type="evidence" value="ECO:0007669"/>
    <property type="project" value="InterPro"/>
</dbReference>
<sequence>MATKKAAGTAKNLRDSQPKYLGIKKTAGQDVKAGHIIVRQRGTKIEAGKGVFVGKDHTLYAAAPGKVSFRNIRKTRFNGEIVSKKAVDVIAAA</sequence>
<evidence type="ECO:0000313" key="6">
    <source>
        <dbReference type="EMBL" id="OGG85140.1"/>
    </source>
</evidence>
<comment type="caution">
    <text evidence="6">The sequence shown here is derived from an EMBL/GenBank/DDBJ whole genome shotgun (WGS) entry which is preliminary data.</text>
</comment>
<protein>
    <recommendedName>
        <fullName evidence="4">Large ribosomal subunit protein bL27</fullName>
    </recommendedName>
    <alternativeName>
        <fullName evidence="5">50S ribosomal protein L27</fullName>
    </alternativeName>
</protein>
<evidence type="ECO:0000256" key="4">
    <source>
        <dbReference type="ARBA" id="ARBA00035175"/>
    </source>
</evidence>
<dbReference type="InterPro" id="IPR001684">
    <property type="entry name" value="Ribosomal_bL27"/>
</dbReference>
<dbReference type="GO" id="GO:0006412">
    <property type="term" value="P:translation"/>
    <property type="evidence" value="ECO:0007669"/>
    <property type="project" value="InterPro"/>
</dbReference>
<evidence type="ECO:0000256" key="3">
    <source>
        <dbReference type="ARBA" id="ARBA00023274"/>
    </source>
</evidence>
<keyword evidence="3" id="KW-0687">Ribonucleoprotein</keyword>
<dbReference type="InterPro" id="IPR018261">
    <property type="entry name" value="Ribosomal_bL27_CS"/>
</dbReference>
<dbReference type="PANTHER" id="PTHR15893:SF0">
    <property type="entry name" value="LARGE RIBOSOMAL SUBUNIT PROTEIN BL27M"/>
    <property type="match status" value="1"/>
</dbReference>
<dbReference type="AlphaFoldDB" id="A0A1F6FH08"/>
<dbReference type="SUPFAM" id="SSF110324">
    <property type="entry name" value="Ribosomal L27 protein-like"/>
    <property type="match status" value="1"/>
</dbReference>
<organism evidence="6 7">
    <name type="scientific">Candidatus Kaiserbacteria bacterium RIFCSPLOWO2_12_FULL_45_26</name>
    <dbReference type="NCBI Taxonomy" id="1798525"/>
    <lineage>
        <taxon>Bacteria</taxon>
        <taxon>Candidatus Kaiseribacteriota</taxon>
    </lineage>
</organism>
<dbReference type="PROSITE" id="PS00831">
    <property type="entry name" value="RIBOSOMAL_L27"/>
    <property type="match status" value="1"/>
</dbReference>
<dbReference type="PRINTS" id="PR00063">
    <property type="entry name" value="RIBOSOMALL27"/>
</dbReference>
<evidence type="ECO:0000313" key="7">
    <source>
        <dbReference type="Proteomes" id="UP000177325"/>
    </source>
</evidence>
<dbReference type="Proteomes" id="UP000177325">
    <property type="component" value="Unassembled WGS sequence"/>
</dbReference>
<name>A0A1F6FH08_9BACT</name>
<dbReference type="Pfam" id="PF01016">
    <property type="entry name" value="Ribosomal_L27"/>
    <property type="match status" value="1"/>
</dbReference>
<reference evidence="6 7" key="1">
    <citation type="journal article" date="2016" name="Nat. Commun.">
        <title>Thousands of microbial genomes shed light on interconnected biogeochemical processes in an aquifer system.</title>
        <authorList>
            <person name="Anantharaman K."/>
            <person name="Brown C.T."/>
            <person name="Hug L.A."/>
            <person name="Sharon I."/>
            <person name="Castelle C.J."/>
            <person name="Probst A.J."/>
            <person name="Thomas B.C."/>
            <person name="Singh A."/>
            <person name="Wilkins M.J."/>
            <person name="Karaoz U."/>
            <person name="Brodie E.L."/>
            <person name="Williams K.H."/>
            <person name="Hubbard S.S."/>
            <person name="Banfield J.F."/>
        </authorList>
    </citation>
    <scope>NUCLEOTIDE SEQUENCE [LARGE SCALE GENOMIC DNA]</scope>
</reference>
<dbReference type="GO" id="GO:1990904">
    <property type="term" value="C:ribonucleoprotein complex"/>
    <property type="evidence" value="ECO:0007669"/>
    <property type="project" value="UniProtKB-KW"/>
</dbReference>
<dbReference type="EMBL" id="MFMM01000001">
    <property type="protein sequence ID" value="OGG85140.1"/>
    <property type="molecule type" value="Genomic_DNA"/>
</dbReference>
<dbReference type="STRING" id="1798525.A3G90_03720"/>
<dbReference type="GO" id="GO:0005840">
    <property type="term" value="C:ribosome"/>
    <property type="evidence" value="ECO:0007669"/>
    <property type="project" value="UniProtKB-KW"/>
</dbReference>
<dbReference type="PANTHER" id="PTHR15893">
    <property type="entry name" value="RIBOSOMAL PROTEIN L27"/>
    <property type="match status" value="1"/>
</dbReference>
<comment type="similarity">
    <text evidence="1">Belongs to the bacterial ribosomal protein bL27 family.</text>
</comment>
<keyword evidence="2 6" id="KW-0689">Ribosomal protein</keyword>
<evidence type="ECO:0000256" key="5">
    <source>
        <dbReference type="ARBA" id="ARBA00035477"/>
    </source>
</evidence>
<gene>
    <name evidence="6" type="ORF">A3G90_03720</name>
</gene>
<dbReference type="Gene3D" id="2.40.50.100">
    <property type="match status" value="1"/>
</dbReference>
<accession>A0A1F6FH08</accession>
<dbReference type="NCBIfam" id="TIGR00062">
    <property type="entry name" value="L27"/>
    <property type="match status" value="1"/>
</dbReference>
<evidence type="ECO:0000256" key="1">
    <source>
        <dbReference type="ARBA" id="ARBA00010797"/>
    </source>
</evidence>
<evidence type="ECO:0000256" key="2">
    <source>
        <dbReference type="ARBA" id="ARBA00022980"/>
    </source>
</evidence>